<dbReference type="GO" id="GO:0004519">
    <property type="term" value="F:endonuclease activity"/>
    <property type="evidence" value="ECO:0007669"/>
    <property type="project" value="UniProtKB-KW"/>
</dbReference>
<dbReference type="EMBL" id="LR590481">
    <property type="protein sequence ID" value="VTQ86823.1"/>
    <property type="molecule type" value="Genomic_DNA"/>
</dbReference>
<dbReference type="Pfam" id="PF14279">
    <property type="entry name" value="HNH_5"/>
    <property type="match status" value="1"/>
</dbReference>
<dbReference type="KEGG" id="hhw:NCTC503_00988"/>
<accession>A0A4U9R9I1</accession>
<protein>
    <submittedName>
        <fullName evidence="2">HNH endonuclease</fullName>
    </submittedName>
</protein>
<dbReference type="PANTHER" id="PTHR33877:SF1">
    <property type="entry name" value="TYPE IV METHYL-DIRECTED RESTRICTION ENZYME ECOKMCRA"/>
    <property type="match status" value="1"/>
</dbReference>
<dbReference type="Gene3D" id="1.10.30.50">
    <property type="match status" value="1"/>
</dbReference>
<keyword evidence="2" id="KW-0540">Nuclease</keyword>
<gene>
    <name evidence="2" type="ORF">NCTC503_00988</name>
</gene>
<dbReference type="PANTHER" id="PTHR33877">
    <property type="entry name" value="SLL1193 PROTEIN"/>
    <property type="match status" value="1"/>
</dbReference>
<name>A0A4U9R9I1_HATHI</name>
<dbReference type="OrthoDB" id="9802901at2"/>
<dbReference type="CDD" id="cd00085">
    <property type="entry name" value="HNHc"/>
    <property type="match status" value="1"/>
</dbReference>
<reference evidence="2 3" key="1">
    <citation type="submission" date="2019-05" db="EMBL/GenBank/DDBJ databases">
        <authorList>
            <consortium name="Pathogen Informatics"/>
        </authorList>
    </citation>
    <scope>NUCLEOTIDE SEQUENCE [LARGE SCALE GENOMIC DNA]</scope>
    <source>
        <strain evidence="2 3">NCTC503</strain>
    </source>
</reference>
<dbReference type="AlphaFoldDB" id="A0A4U9R9I1"/>
<dbReference type="InterPro" id="IPR003615">
    <property type="entry name" value="HNH_nuc"/>
</dbReference>
<dbReference type="Proteomes" id="UP000308489">
    <property type="component" value="Chromosome 1"/>
</dbReference>
<feature type="domain" description="HNH nuclease" evidence="1">
    <location>
        <begin position="11"/>
        <end position="63"/>
    </location>
</feature>
<dbReference type="SMART" id="SM00507">
    <property type="entry name" value="HNHc"/>
    <property type="match status" value="1"/>
</dbReference>
<evidence type="ECO:0000313" key="2">
    <source>
        <dbReference type="EMBL" id="VTQ86823.1"/>
    </source>
</evidence>
<dbReference type="InterPro" id="IPR052892">
    <property type="entry name" value="NA-targeting_endonuclease"/>
</dbReference>
<keyword evidence="2" id="KW-0255">Endonuclease</keyword>
<evidence type="ECO:0000313" key="3">
    <source>
        <dbReference type="Proteomes" id="UP000308489"/>
    </source>
</evidence>
<dbReference type="RefSeq" id="WP_138209692.1">
    <property type="nucleotide sequence ID" value="NZ_CBCSDB010000006.1"/>
</dbReference>
<keyword evidence="2" id="KW-0378">Hydrolase</keyword>
<organism evidence="2 3">
    <name type="scientific">Hathewaya histolytica</name>
    <name type="common">Clostridium histolyticum</name>
    <dbReference type="NCBI Taxonomy" id="1498"/>
    <lineage>
        <taxon>Bacteria</taxon>
        <taxon>Bacillati</taxon>
        <taxon>Bacillota</taxon>
        <taxon>Clostridia</taxon>
        <taxon>Eubacteriales</taxon>
        <taxon>Clostridiaceae</taxon>
        <taxon>Hathewaya</taxon>
    </lineage>
</organism>
<keyword evidence="3" id="KW-1185">Reference proteome</keyword>
<evidence type="ECO:0000259" key="1">
    <source>
        <dbReference type="SMART" id="SM00507"/>
    </source>
</evidence>
<sequence length="217" mass="25672">MCRKYTQKEKMVIQKIKHSSNICFYCKRELTDTEITVDHVVPICRGGKTEENNLVISCHSCNSKKGDMTLEEFLLYLKVVKQIRINFLNKLPENKLCFNPLTKNEFKLLQEFKNYTITEDVFNYYINNVKNNKEEDFNTIRKKLIRNIILGKINKNVSYYGNLIIEFSLEEKTIVSIKNRKQRAKPPKKDKKKWLNIELNLINSTFPENLKNIINIA</sequence>
<dbReference type="InterPro" id="IPR029471">
    <property type="entry name" value="HNH_5"/>
</dbReference>
<proteinExistence type="predicted"/>